<keyword evidence="5" id="KW-0479">Metal-binding</keyword>
<dbReference type="EC" id="2.7.7.6" evidence="1"/>
<keyword evidence="6" id="KW-0862">Zinc</keyword>
<dbReference type="GO" id="GO:0000428">
    <property type="term" value="C:DNA-directed RNA polymerase complex"/>
    <property type="evidence" value="ECO:0007669"/>
    <property type="project" value="UniProtKB-KW"/>
</dbReference>
<dbReference type="GO" id="GO:0003677">
    <property type="term" value="F:DNA binding"/>
    <property type="evidence" value="ECO:0007669"/>
    <property type="project" value="InterPro"/>
</dbReference>
<dbReference type="GO" id="GO:0046872">
    <property type="term" value="F:metal ion binding"/>
    <property type="evidence" value="ECO:0007669"/>
    <property type="project" value="UniProtKB-KW"/>
</dbReference>
<dbReference type="InterPro" id="IPR007081">
    <property type="entry name" value="RNA_pol_Rpb1_5"/>
</dbReference>
<protein>
    <recommendedName>
        <fullName evidence="1">DNA-directed RNA polymerase</fullName>
        <ecNumber evidence="1">2.7.7.6</ecNumber>
    </recommendedName>
</protein>
<dbReference type="SUPFAM" id="SSF64484">
    <property type="entry name" value="beta and beta-prime subunits of DNA dependent RNA-polymerase"/>
    <property type="match status" value="3"/>
</dbReference>
<evidence type="ECO:0000256" key="2">
    <source>
        <dbReference type="ARBA" id="ARBA00022478"/>
    </source>
</evidence>
<sequence length="1675" mass="196738">MNTILFNYLFNKNKLKTLLMWCMINGGQYEMIRLAENLKYLGFKYATEAGISLGIDDLKTISKKGELIKNNQNYINTINMNFNLGKINEIEKSNNLIQNWQKVSEIIKQDISNQFNKINKLNPIYMMAFSGARGNISQVRQLIGMRGLMADPNGQIIHLPIKSNFREGLTITEYIISCYGARKGVVDTALRTATAGYLTRRLVDTVQHVVISELDCKTTSGIFLSNLYNGNIILLNLKQQLIGRLLGKNVFKNNGKILFYRNRQLDEKISNLLGKKYKKIFVRSSLNCQASNLTVCQLCYGWNLAHLKLVSLGEVIGVIAAQSIGEPGTQLTMRTFHTGGVFSGDVKKQMYAPFNGTIFYSSYIKGSTITIYRKKLAFLVQKKGSIILNPTIKNKKYNLSLFEFHLKSTKFISKIFEALPYTILFVKNNEEVKKNQLIAQKSNYILKDQQIEIRYTVNSKVEGEIFFEKFSLTNQRIWILYGKIYKPLLPLKFFPKVGDIIYKKFPLAQIKILNTSACFLQTVLLKNNIITNNNDYKQNYQFLIYTEYQIYSFNLKDINIIDNFCFFSLQQNIYIETEKILRIKFQKKLNLRIRIPYYKVAKNSNIFPYYIKLEYKQKFLKDLKNNKIVLYNEKILENLKFDKLQWIIPELNIRNNSIIIYESVLLLNKKNTIKNNLLVIKEQNKNENIISNLNKKLFLVFYKQNNFLKEKIFFAKKFLFNIFINTSDFKKFSKYLNFTKYYSINFNFINRKICLHPITFLRYQFNTYGLNFINSNQNKIKISTPNLIEINIHSNLLYFSLNKTKLLNKNGTSNIFCTSSIFSILLNNLSLYRFTKNFNKLLNFAKNKLIYSSKIDNKNFYIFSKLLLNFFTIIKFLGNIFYSQIFYKKNLISKYLLNFSHHILLIDKSKTILISSKKTYLTNETLNNFIFLEDHTIKNFINHFISLIKNIAKYSIKNKILIDKIFPTFYIKNFMVQSNEIKPNVYWTYYYLLTFKIINGWVNIKNYSTSSFKFHYKDNQMLFINTVNYFEPTNFPKFLKEFCSCKDKLIFWKNLNINFVKKYFFLNLTFTKYACYNYIVCKSRKLTKMFDIFKTNSNFFITNFLIQIGFDLFNKKTYINLLNNIFIKVDVFSYCFLKLINESKFIYNIDYRKRFINQNKSISKVLLFERFQELLINNNYYSLSSNLLSFKSSFFNKKYLTKINFSNLYKHINLCFHISFPLLKATILIKNNNFFQCIIKNYFSCSKPMKIINRVSIKNISNIKIEKQNYTEQLKLINSNLNLSNITLYYNCSLIQQILKKIIDKNNKRHFINNKLIFSSNHLNWLPRLSSILKISFFSPYEGEIITNKLLLYSNDNILYNQLMILTSDEQHNFSIIYNYKQKYLLKVEKGKYFINKPKLYNILFNVGSLVELNSIISPGKNLLISGKLLSITDSNIILRKGKPLLSPLYGIFYIWDNDFIKLDSSIMTLLFNKLKTGDIVQGIPKIEHFFEARKNIIGINNKIQNDLSMKLNILFLEFKCRLTLNRALKRSIAKLQKIIIDGICRVYCSQGIIISRKHFEIIIRQMTCKVKIIEGGETGLLEGEFINFDKIENINHNIHYKRTIYEPLILGITKTSLKTESFISSASFQETAKVLTQAALERKIDFLNGLKENVIIGRLVIAGTGLITNILMSF</sequence>
<accession>A0A140JZR4</accession>
<dbReference type="EMBL" id="AP014948">
    <property type="protein sequence ID" value="BAU62591.1"/>
    <property type="molecule type" value="Genomic_DNA"/>
</dbReference>
<dbReference type="Pfam" id="PF04998">
    <property type="entry name" value="RNA_pol_Rpb1_5"/>
    <property type="match status" value="1"/>
</dbReference>
<keyword evidence="2" id="KW-0240">DNA-directed RNA polymerase</keyword>
<evidence type="ECO:0000256" key="4">
    <source>
        <dbReference type="ARBA" id="ARBA00022695"/>
    </source>
</evidence>
<keyword evidence="7" id="KW-0804">Transcription</keyword>
<name>A0A140JZR4_9EUKA</name>
<evidence type="ECO:0000256" key="5">
    <source>
        <dbReference type="ARBA" id="ARBA00022723"/>
    </source>
</evidence>
<keyword evidence="10" id="KW-0934">Plastid</keyword>
<evidence type="ECO:0000256" key="6">
    <source>
        <dbReference type="ARBA" id="ARBA00022833"/>
    </source>
</evidence>
<dbReference type="InterPro" id="IPR038120">
    <property type="entry name" value="Rpb1_funnel_sf"/>
</dbReference>
<feature type="domain" description="RNA polymerase Rpb1" evidence="8">
    <location>
        <begin position="168"/>
        <end position="1582"/>
    </location>
</feature>
<geneLocation type="plastid" evidence="10"/>
<dbReference type="Gene3D" id="1.10.132.30">
    <property type="match status" value="1"/>
</dbReference>
<dbReference type="PANTHER" id="PTHR19376">
    <property type="entry name" value="DNA-DIRECTED RNA POLYMERASE"/>
    <property type="match status" value="1"/>
</dbReference>
<organism evidence="10">
    <name type="scientific">Partenskyella glossopodia</name>
    <dbReference type="NCBI Taxonomy" id="552666"/>
    <lineage>
        <taxon>Eukaryota</taxon>
        <taxon>Sar</taxon>
        <taxon>Rhizaria</taxon>
        <taxon>Cercozoa</taxon>
        <taxon>Chlorarachniophyceae</taxon>
        <taxon>Partenskyella</taxon>
    </lineage>
</organism>
<evidence type="ECO:0000256" key="7">
    <source>
        <dbReference type="ARBA" id="ARBA00023163"/>
    </source>
</evidence>
<dbReference type="Pfam" id="PF05000">
    <property type="entry name" value="RNA_pol_Rpb1_4"/>
    <property type="match status" value="1"/>
</dbReference>
<dbReference type="PANTHER" id="PTHR19376:SF68">
    <property type="entry name" value="DNA-DIRECTED RNA POLYMERASE SUBUNIT BETA"/>
    <property type="match status" value="1"/>
</dbReference>
<dbReference type="GeneID" id="27110081"/>
<dbReference type="InterPro" id="IPR007083">
    <property type="entry name" value="RNA_pol_Rpb1_4"/>
</dbReference>
<evidence type="ECO:0000259" key="9">
    <source>
        <dbReference type="Pfam" id="PF05000"/>
    </source>
</evidence>
<dbReference type="GO" id="GO:0006351">
    <property type="term" value="P:DNA-templated transcription"/>
    <property type="evidence" value="ECO:0007669"/>
    <property type="project" value="InterPro"/>
</dbReference>
<evidence type="ECO:0000256" key="3">
    <source>
        <dbReference type="ARBA" id="ARBA00022679"/>
    </source>
</evidence>
<keyword evidence="3" id="KW-0808">Transferase</keyword>
<dbReference type="RefSeq" id="YP_009240457.1">
    <property type="nucleotide sequence ID" value="NC_029742.1"/>
</dbReference>
<reference evidence="10" key="1">
    <citation type="journal article" date="2016" name="J. Plant Res.">
        <title>Plastid genome sequences of Gymnochlora stellata, Lotharella vacuolata, and Partenskyella glossopodia reveal remarkable structural conservation among chlorarachniophyte species.</title>
        <authorList>
            <person name="Suzuki S."/>
            <person name="Hirakawa Y."/>
            <person name="Kofuji R."/>
            <person name="Sugita M."/>
            <person name="Ishida K."/>
        </authorList>
    </citation>
    <scope>NUCLEOTIDE SEQUENCE</scope>
    <source>
        <strain evidence="10">RCC365</strain>
    </source>
</reference>
<dbReference type="Gene3D" id="1.10.150.390">
    <property type="match status" value="1"/>
</dbReference>
<evidence type="ECO:0000256" key="1">
    <source>
        <dbReference type="ARBA" id="ARBA00012418"/>
    </source>
</evidence>
<dbReference type="GO" id="GO:0003899">
    <property type="term" value="F:DNA-directed RNA polymerase activity"/>
    <property type="evidence" value="ECO:0007669"/>
    <property type="project" value="UniProtKB-EC"/>
</dbReference>
<dbReference type="CDD" id="cd02655">
    <property type="entry name" value="RNAP_beta'_C"/>
    <property type="match status" value="1"/>
</dbReference>
<dbReference type="Gene3D" id="1.10.1790.20">
    <property type="match status" value="1"/>
</dbReference>
<dbReference type="NCBIfam" id="TIGR02388">
    <property type="entry name" value="rpoC2_cyan"/>
    <property type="match status" value="1"/>
</dbReference>
<dbReference type="Gene3D" id="1.10.274.100">
    <property type="entry name" value="RNA polymerase Rpb1, domain 3"/>
    <property type="match status" value="1"/>
</dbReference>
<evidence type="ECO:0000313" key="10">
    <source>
        <dbReference type="EMBL" id="BAU62591.1"/>
    </source>
</evidence>
<evidence type="ECO:0000259" key="8">
    <source>
        <dbReference type="Pfam" id="PF04998"/>
    </source>
</evidence>
<feature type="domain" description="RNA polymerase Rpb1" evidence="9">
    <location>
        <begin position="87"/>
        <end position="166"/>
    </location>
</feature>
<keyword evidence="4" id="KW-0548">Nucleotidyltransferase</keyword>
<dbReference type="InterPro" id="IPR045867">
    <property type="entry name" value="DNA-dir_RpoC_beta_prime"/>
</dbReference>
<dbReference type="InterPro" id="IPR012756">
    <property type="entry name" value="DNA-dir_RpoC2_beta_pp"/>
</dbReference>
<dbReference type="InterPro" id="IPR042102">
    <property type="entry name" value="RNA_pol_Rpb1_3_sf"/>
</dbReference>
<gene>
    <name evidence="10" type="primary">rpoC2</name>
</gene>
<proteinExistence type="predicted"/>